<protein>
    <submittedName>
        <fullName evidence="1">Uncharacterized protein</fullName>
    </submittedName>
</protein>
<dbReference type="AlphaFoldDB" id="A0AAV2FHI9"/>
<proteinExistence type="predicted"/>
<dbReference type="Proteomes" id="UP001497516">
    <property type="component" value="Chromosome 6"/>
</dbReference>
<reference evidence="1 2" key="1">
    <citation type="submission" date="2024-04" db="EMBL/GenBank/DDBJ databases">
        <authorList>
            <person name="Fracassetti M."/>
        </authorList>
    </citation>
    <scope>NUCLEOTIDE SEQUENCE [LARGE SCALE GENOMIC DNA]</scope>
</reference>
<dbReference type="EMBL" id="OZ034819">
    <property type="protein sequence ID" value="CAL1397479.1"/>
    <property type="molecule type" value="Genomic_DNA"/>
</dbReference>
<keyword evidence="2" id="KW-1185">Reference proteome</keyword>
<evidence type="ECO:0000313" key="2">
    <source>
        <dbReference type="Proteomes" id="UP001497516"/>
    </source>
</evidence>
<gene>
    <name evidence="1" type="ORF">LTRI10_LOCUS37777</name>
</gene>
<sequence>MQQINYSNGHTSCETNYNLPKIINAMPRGMALAVMVLISIKANVSSLRRAELVLGSDERDERQRALSSVLLQV</sequence>
<accession>A0AAV2FHI9</accession>
<organism evidence="1 2">
    <name type="scientific">Linum trigynum</name>
    <dbReference type="NCBI Taxonomy" id="586398"/>
    <lineage>
        <taxon>Eukaryota</taxon>
        <taxon>Viridiplantae</taxon>
        <taxon>Streptophyta</taxon>
        <taxon>Embryophyta</taxon>
        <taxon>Tracheophyta</taxon>
        <taxon>Spermatophyta</taxon>
        <taxon>Magnoliopsida</taxon>
        <taxon>eudicotyledons</taxon>
        <taxon>Gunneridae</taxon>
        <taxon>Pentapetalae</taxon>
        <taxon>rosids</taxon>
        <taxon>fabids</taxon>
        <taxon>Malpighiales</taxon>
        <taxon>Linaceae</taxon>
        <taxon>Linum</taxon>
    </lineage>
</organism>
<evidence type="ECO:0000313" key="1">
    <source>
        <dbReference type="EMBL" id="CAL1397479.1"/>
    </source>
</evidence>
<name>A0AAV2FHI9_9ROSI</name>